<gene>
    <name evidence="1" type="ORF">QO002_005770</name>
</gene>
<reference evidence="1 2" key="1">
    <citation type="submission" date="2023-07" db="EMBL/GenBank/DDBJ databases">
        <title>Genomic Encyclopedia of Type Strains, Phase IV (KMG-IV): sequencing the most valuable type-strain genomes for metagenomic binning, comparative biology and taxonomic classification.</title>
        <authorList>
            <person name="Goeker M."/>
        </authorList>
    </citation>
    <scope>NUCLEOTIDE SEQUENCE [LARGE SCALE GENOMIC DNA]</scope>
    <source>
        <strain evidence="1 2">DSM 1112</strain>
    </source>
</reference>
<comment type="caution">
    <text evidence="1">The sequence shown here is derived from an EMBL/GenBank/DDBJ whole genome shotgun (WGS) entry which is preliminary data.</text>
</comment>
<evidence type="ECO:0000313" key="1">
    <source>
        <dbReference type="EMBL" id="MDQ0323564.1"/>
    </source>
</evidence>
<accession>A0ABU0BZ95</accession>
<keyword evidence="2" id="KW-1185">Reference proteome</keyword>
<dbReference type="RefSeq" id="WP_307236162.1">
    <property type="nucleotide sequence ID" value="NZ_JAUSVF010000003.1"/>
</dbReference>
<proteinExistence type="predicted"/>
<dbReference type="EMBL" id="JAUSVF010000003">
    <property type="protein sequence ID" value="MDQ0323564.1"/>
    <property type="molecule type" value="Genomic_DNA"/>
</dbReference>
<organism evidence="1 2">
    <name type="scientific">Pararhizobium capsulatum DSM 1112</name>
    <dbReference type="NCBI Taxonomy" id="1121113"/>
    <lineage>
        <taxon>Bacteria</taxon>
        <taxon>Pseudomonadati</taxon>
        <taxon>Pseudomonadota</taxon>
        <taxon>Alphaproteobacteria</taxon>
        <taxon>Hyphomicrobiales</taxon>
        <taxon>Rhizobiaceae</taxon>
        <taxon>Rhizobium/Agrobacterium group</taxon>
        <taxon>Pararhizobium</taxon>
    </lineage>
</organism>
<protein>
    <submittedName>
        <fullName evidence="1">Uncharacterized protein</fullName>
    </submittedName>
</protein>
<name>A0ABU0BZ95_9HYPH</name>
<sequence length="97" mass="10993">MTYGFTIYAYTLGNGSSLSYVADEARAYDEARSHRKFLREDPNRHLPERTGIYRVQLRPLPVEAILDILNEHGSVVERFVEAMEPIGAVVDLEEVAP</sequence>
<dbReference type="Proteomes" id="UP001230207">
    <property type="component" value="Unassembled WGS sequence"/>
</dbReference>
<evidence type="ECO:0000313" key="2">
    <source>
        <dbReference type="Proteomes" id="UP001230207"/>
    </source>
</evidence>